<gene>
    <name evidence="3" type="ORF">OXX778_LOCUS23393</name>
</gene>
<evidence type="ECO:0000313" key="4">
    <source>
        <dbReference type="Proteomes" id="UP000663879"/>
    </source>
</evidence>
<name>A0A814SWS4_9BILA</name>
<dbReference type="EMBL" id="CAJNOC010012502">
    <property type="protein sequence ID" value="CAF1153930.1"/>
    <property type="molecule type" value="Genomic_DNA"/>
</dbReference>
<protein>
    <recommendedName>
        <fullName evidence="2">Integrase zinc-binding domain-containing protein</fullName>
    </recommendedName>
</protein>
<dbReference type="InterPro" id="IPR041588">
    <property type="entry name" value="Integrase_H2C2"/>
</dbReference>
<dbReference type="Proteomes" id="UP000663879">
    <property type="component" value="Unassembled WGS sequence"/>
</dbReference>
<sequence>KNFKYGGGQSSPYRGSATGDINESINEKDEDISTKHLDPYQDPYLMHFLKYNRHSTGSSKKQVKRINKLIKLFSLNVDKLLFRKHITDKGFNLIVPKIEERLDLIKGNHNLGHFKSDTVYKNLSSKYYWKTMRKEIENFVNRCDICLRFDKKGKVEHPALALPIVSVFDRASFDFVLGFPENSKGYI</sequence>
<feature type="region of interest" description="Disordered" evidence="1">
    <location>
        <begin position="1"/>
        <end position="21"/>
    </location>
</feature>
<dbReference type="PANTHER" id="PTHR47266">
    <property type="entry name" value="ENDONUCLEASE-RELATED"/>
    <property type="match status" value="1"/>
</dbReference>
<dbReference type="Pfam" id="PF17921">
    <property type="entry name" value="Integrase_H2C2"/>
    <property type="match status" value="1"/>
</dbReference>
<keyword evidence="4" id="KW-1185">Reference proteome</keyword>
<accession>A0A814SWS4</accession>
<dbReference type="AlphaFoldDB" id="A0A814SWS4"/>
<reference evidence="3" key="1">
    <citation type="submission" date="2021-02" db="EMBL/GenBank/DDBJ databases">
        <authorList>
            <person name="Nowell W R."/>
        </authorList>
    </citation>
    <scope>NUCLEOTIDE SEQUENCE</scope>
    <source>
        <strain evidence="3">Ploen Becks lab</strain>
    </source>
</reference>
<feature type="non-terminal residue" evidence="3">
    <location>
        <position position="187"/>
    </location>
</feature>
<dbReference type="OrthoDB" id="6769743at2759"/>
<evidence type="ECO:0000313" key="3">
    <source>
        <dbReference type="EMBL" id="CAF1153930.1"/>
    </source>
</evidence>
<proteinExistence type="predicted"/>
<dbReference type="InterPro" id="IPR052160">
    <property type="entry name" value="Gypsy_RT_Integrase-like"/>
</dbReference>
<comment type="caution">
    <text evidence="3">The sequence shown here is derived from an EMBL/GenBank/DDBJ whole genome shotgun (WGS) entry which is preliminary data.</text>
</comment>
<evidence type="ECO:0000256" key="1">
    <source>
        <dbReference type="SAM" id="MobiDB-lite"/>
    </source>
</evidence>
<evidence type="ECO:0000259" key="2">
    <source>
        <dbReference type="Pfam" id="PF17921"/>
    </source>
</evidence>
<feature type="non-terminal residue" evidence="3">
    <location>
        <position position="1"/>
    </location>
</feature>
<dbReference type="Gene3D" id="1.10.340.70">
    <property type="match status" value="1"/>
</dbReference>
<organism evidence="3 4">
    <name type="scientific">Brachionus calyciflorus</name>
    <dbReference type="NCBI Taxonomy" id="104777"/>
    <lineage>
        <taxon>Eukaryota</taxon>
        <taxon>Metazoa</taxon>
        <taxon>Spiralia</taxon>
        <taxon>Gnathifera</taxon>
        <taxon>Rotifera</taxon>
        <taxon>Eurotatoria</taxon>
        <taxon>Monogononta</taxon>
        <taxon>Pseudotrocha</taxon>
        <taxon>Ploima</taxon>
        <taxon>Brachionidae</taxon>
        <taxon>Brachionus</taxon>
    </lineage>
</organism>
<feature type="domain" description="Integrase zinc-binding" evidence="2">
    <location>
        <begin position="99"/>
        <end position="149"/>
    </location>
</feature>